<sequence length="121" mass="12154">MFTTLIILSIIVAALLVLVVLIQNPKGGGLSQFTGAGSQQLFGVKKTGDLLEQLTWGFGGAIAVFALVSVFFLTGQTAGDGMDDGLGSAAPAVTAPAPRPATPAPTTPAQPAPAQPAQPQK</sequence>
<dbReference type="GO" id="GO:0043952">
    <property type="term" value="P:protein transport by the Sec complex"/>
    <property type="evidence" value="ECO:0007669"/>
    <property type="project" value="TreeGrafter"/>
</dbReference>
<dbReference type="InterPro" id="IPR004692">
    <property type="entry name" value="SecG"/>
</dbReference>
<proteinExistence type="inferred from homology"/>
<evidence type="ECO:0000256" key="3">
    <source>
        <dbReference type="ARBA" id="ARBA00022448"/>
    </source>
</evidence>
<dbReference type="NCBIfam" id="TIGR00810">
    <property type="entry name" value="secG"/>
    <property type="match status" value="1"/>
</dbReference>
<evidence type="ECO:0000256" key="7">
    <source>
        <dbReference type="ARBA" id="ARBA00022989"/>
    </source>
</evidence>
<comment type="caution">
    <text evidence="10">Lacks conserved residue(s) required for the propagation of feature annotation.</text>
</comment>
<name>A0A2S7IR88_9BACT</name>
<protein>
    <recommendedName>
        <fullName evidence="10">Protein-export membrane protein SecG</fullName>
    </recommendedName>
</protein>
<reference evidence="13" key="1">
    <citation type="submission" date="2018-02" db="EMBL/GenBank/DDBJ databases">
        <title>Genome sequencing of Solimonas sp. HR-BB.</title>
        <authorList>
            <person name="Lee Y."/>
            <person name="Jeon C.O."/>
        </authorList>
    </citation>
    <scope>NUCLEOTIDE SEQUENCE [LARGE SCALE GENOMIC DNA]</scope>
    <source>
        <strain evidence="13">HR-U</strain>
    </source>
</reference>
<evidence type="ECO:0000313" key="12">
    <source>
        <dbReference type="EMBL" id="PQA60227.1"/>
    </source>
</evidence>
<accession>A0A2S7IR88</accession>
<evidence type="ECO:0000256" key="1">
    <source>
        <dbReference type="ARBA" id="ARBA00004651"/>
    </source>
</evidence>
<keyword evidence="8 10" id="KW-0811">Translocation</keyword>
<keyword evidence="7 10" id="KW-1133">Transmembrane helix</keyword>
<dbReference type="PANTHER" id="PTHR34182:SF1">
    <property type="entry name" value="PROTEIN-EXPORT MEMBRANE PROTEIN SECG"/>
    <property type="match status" value="1"/>
</dbReference>
<comment type="subcellular location">
    <subcellularLocation>
        <location evidence="1 10">Cell membrane</location>
        <topology evidence="1 10">Multi-pass membrane protein</topology>
    </subcellularLocation>
</comment>
<organism evidence="12 13">
    <name type="scientific">Siphonobacter curvatus</name>
    <dbReference type="NCBI Taxonomy" id="2094562"/>
    <lineage>
        <taxon>Bacteria</taxon>
        <taxon>Pseudomonadati</taxon>
        <taxon>Bacteroidota</taxon>
        <taxon>Cytophagia</taxon>
        <taxon>Cytophagales</taxon>
        <taxon>Cytophagaceae</taxon>
        <taxon>Siphonobacter</taxon>
    </lineage>
</organism>
<dbReference type="Proteomes" id="UP000239590">
    <property type="component" value="Unassembled WGS sequence"/>
</dbReference>
<dbReference type="AlphaFoldDB" id="A0A2S7IR88"/>
<dbReference type="GO" id="GO:0065002">
    <property type="term" value="P:intracellular protein transmembrane transport"/>
    <property type="evidence" value="ECO:0007669"/>
    <property type="project" value="TreeGrafter"/>
</dbReference>
<evidence type="ECO:0000256" key="5">
    <source>
        <dbReference type="ARBA" id="ARBA00022692"/>
    </source>
</evidence>
<dbReference type="RefSeq" id="WP_094813460.1">
    <property type="nucleotide sequence ID" value="NZ_PTRA01000001.1"/>
</dbReference>
<dbReference type="Pfam" id="PF03840">
    <property type="entry name" value="SecG"/>
    <property type="match status" value="1"/>
</dbReference>
<feature type="compositionally biased region" description="Pro residues" evidence="11">
    <location>
        <begin position="97"/>
        <end position="121"/>
    </location>
</feature>
<dbReference type="EMBL" id="PTRA01000001">
    <property type="protein sequence ID" value="PQA60227.1"/>
    <property type="molecule type" value="Genomic_DNA"/>
</dbReference>
<evidence type="ECO:0000313" key="13">
    <source>
        <dbReference type="Proteomes" id="UP000239590"/>
    </source>
</evidence>
<dbReference type="PANTHER" id="PTHR34182">
    <property type="entry name" value="PROTEIN-EXPORT MEMBRANE PROTEIN SECG"/>
    <property type="match status" value="1"/>
</dbReference>
<evidence type="ECO:0000256" key="6">
    <source>
        <dbReference type="ARBA" id="ARBA00022927"/>
    </source>
</evidence>
<keyword evidence="13" id="KW-1185">Reference proteome</keyword>
<comment type="caution">
    <text evidence="12">The sequence shown here is derived from an EMBL/GenBank/DDBJ whole genome shotgun (WGS) entry which is preliminary data.</text>
</comment>
<evidence type="ECO:0000256" key="9">
    <source>
        <dbReference type="ARBA" id="ARBA00023136"/>
    </source>
</evidence>
<dbReference type="GO" id="GO:0005886">
    <property type="term" value="C:plasma membrane"/>
    <property type="evidence" value="ECO:0007669"/>
    <property type="project" value="UniProtKB-SubCell"/>
</dbReference>
<evidence type="ECO:0000256" key="10">
    <source>
        <dbReference type="RuleBase" id="RU365087"/>
    </source>
</evidence>
<evidence type="ECO:0000256" key="4">
    <source>
        <dbReference type="ARBA" id="ARBA00022475"/>
    </source>
</evidence>
<comment type="similarity">
    <text evidence="2 10">Belongs to the SecG family.</text>
</comment>
<feature type="transmembrane region" description="Helical" evidence="10">
    <location>
        <begin position="55"/>
        <end position="73"/>
    </location>
</feature>
<gene>
    <name evidence="12" type="primary">secG</name>
    <name evidence="12" type="ORF">C5O19_11595</name>
</gene>
<evidence type="ECO:0000256" key="2">
    <source>
        <dbReference type="ARBA" id="ARBA00008445"/>
    </source>
</evidence>
<feature type="region of interest" description="Disordered" evidence="11">
    <location>
        <begin position="84"/>
        <end position="121"/>
    </location>
</feature>
<evidence type="ECO:0000256" key="8">
    <source>
        <dbReference type="ARBA" id="ARBA00023010"/>
    </source>
</evidence>
<keyword evidence="9 10" id="KW-0472">Membrane</keyword>
<keyword evidence="3 10" id="KW-0813">Transport</keyword>
<keyword evidence="5 10" id="KW-0812">Transmembrane</keyword>
<dbReference type="GO" id="GO:0009306">
    <property type="term" value="P:protein secretion"/>
    <property type="evidence" value="ECO:0007669"/>
    <property type="project" value="UniProtKB-UniRule"/>
</dbReference>
<keyword evidence="6 10" id="KW-0653">Protein transport</keyword>
<dbReference type="GO" id="GO:0015450">
    <property type="term" value="F:protein-transporting ATPase activity"/>
    <property type="evidence" value="ECO:0007669"/>
    <property type="project" value="UniProtKB-UniRule"/>
</dbReference>
<dbReference type="OrthoDB" id="1122493at2"/>
<keyword evidence="4 10" id="KW-1003">Cell membrane</keyword>
<comment type="function">
    <text evidence="10">Involved in protein export. Participates in an early event of protein translocation.</text>
</comment>
<dbReference type="PRINTS" id="PR01651">
    <property type="entry name" value="SECGEXPORT"/>
</dbReference>
<evidence type="ECO:0000256" key="11">
    <source>
        <dbReference type="SAM" id="MobiDB-lite"/>
    </source>
</evidence>